<sequence>MRPMPMKPVLIFLVTTLAGCSTMSDTARKTGEYSIYDSTQSFIALTDTRRNGAVVDKGLFYPKNTYSFSYRYCSSGEASAAKDIAEYQTLAKRVCDVNNGQLIHQDTGTWCVARPNTHDERPIFYARISSTELWADLCLDGPFVTLKLIENTTAPTQEWYESAQVLGYEPYSAVRLLVPRTEVATPLQQTPRVMNASHASGEESQYISSNVGTTVCLYSQQPSELSGFTYRGQVYSVKDGMIKVLVQQKLKGDIRSAPAMENVPWYDKAYITASANSWFVCT</sequence>
<reference evidence="2 3" key="1">
    <citation type="submission" date="2015-05" db="EMBL/GenBank/DDBJ databases">
        <title>Photobacterium galathea sp. nov.</title>
        <authorList>
            <person name="Machado H."/>
            <person name="Gram L."/>
        </authorList>
    </citation>
    <scope>NUCLEOTIDE SEQUENCE [LARGE SCALE GENOMIC DNA]</scope>
    <source>
        <strain evidence="2 3">DSM 22954</strain>
    </source>
</reference>
<accession>A0A0J1K808</accession>
<feature type="signal peptide" evidence="1">
    <location>
        <begin position="1"/>
        <end position="20"/>
    </location>
</feature>
<feature type="chain" id="PRO_5005254057" description="Lipoprotein" evidence="1">
    <location>
        <begin position="21"/>
        <end position="282"/>
    </location>
</feature>
<proteinExistence type="predicted"/>
<dbReference type="RefSeq" id="WP_047884637.1">
    <property type="nucleotide sequence ID" value="NZ_CP071326.1"/>
</dbReference>
<dbReference type="PROSITE" id="PS51257">
    <property type="entry name" value="PROKAR_LIPOPROTEIN"/>
    <property type="match status" value="1"/>
</dbReference>
<dbReference type="Proteomes" id="UP000035909">
    <property type="component" value="Unassembled WGS sequence"/>
</dbReference>
<evidence type="ECO:0000313" key="2">
    <source>
        <dbReference type="EMBL" id="KLV10472.1"/>
    </source>
</evidence>
<protein>
    <recommendedName>
        <fullName evidence="4">Lipoprotein</fullName>
    </recommendedName>
</protein>
<evidence type="ECO:0000313" key="3">
    <source>
        <dbReference type="Proteomes" id="UP000035909"/>
    </source>
</evidence>
<organism evidence="2 3">
    <name type="scientific">Photobacterium ganghwense</name>
    <dbReference type="NCBI Taxonomy" id="320778"/>
    <lineage>
        <taxon>Bacteria</taxon>
        <taxon>Pseudomonadati</taxon>
        <taxon>Pseudomonadota</taxon>
        <taxon>Gammaproteobacteria</taxon>
        <taxon>Vibrionales</taxon>
        <taxon>Vibrionaceae</taxon>
        <taxon>Photobacterium</taxon>
    </lineage>
</organism>
<gene>
    <name evidence="2" type="ORF">ABT57_07980</name>
</gene>
<keyword evidence="3" id="KW-1185">Reference proteome</keyword>
<dbReference type="AlphaFoldDB" id="A0A0J1K808"/>
<evidence type="ECO:0000256" key="1">
    <source>
        <dbReference type="SAM" id="SignalP"/>
    </source>
</evidence>
<dbReference type="PATRIC" id="fig|320778.3.peg.1731"/>
<dbReference type="EMBL" id="LDOU01000006">
    <property type="protein sequence ID" value="KLV10472.1"/>
    <property type="molecule type" value="Genomic_DNA"/>
</dbReference>
<evidence type="ECO:0008006" key="4">
    <source>
        <dbReference type="Google" id="ProtNLM"/>
    </source>
</evidence>
<name>A0A0J1K808_9GAMM</name>
<keyword evidence="1" id="KW-0732">Signal</keyword>
<comment type="caution">
    <text evidence="2">The sequence shown here is derived from an EMBL/GenBank/DDBJ whole genome shotgun (WGS) entry which is preliminary data.</text>
</comment>
<dbReference type="OrthoDB" id="5823521at2"/>